<protein>
    <recommendedName>
        <fullName evidence="2">3-keto-alpha-glucoside-1,2-lyase/3-keto-2-hydroxy-glucal hydratase domain-containing protein</fullName>
    </recommendedName>
</protein>
<evidence type="ECO:0000259" key="2">
    <source>
        <dbReference type="Pfam" id="PF06439"/>
    </source>
</evidence>
<evidence type="ECO:0000256" key="1">
    <source>
        <dbReference type="SAM" id="SignalP"/>
    </source>
</evidence>
<dbReference type="GO" id="GO:0016787">
    <property type="term" value="F:hydrolase activity"/>
    <property type="evidence" value="ECO:0007669"/>
    <property type="project" value="InterPro"/>
</dbReference>
<dbReference type="Gene3D" id="2.60.120.560">
    <property type="entry name" value="Exo-inulinase, domain 1"/>
    <property type="match status" value="1"/>
</dbReference>
<evidence type="ECO:0000313" key="3">
    <source>
        <dbReference type="EMBL" id="KRT14790.1"/>
    </source>
</evidence>
<dbReference type="EMBL" id="LMZQ01000014">
    <property type="protein sequence ID" value="KRT14790.1"/>
    <property type="molecule type" value="Genomic_DNA"/>
</dbReference>
<dbReference type="OrthoDB" id="9787527at2"/>
<dbReference type="STRING" id="687842.ASU31_17985"/>
<keyword evidence="1" id="KW-0732">Signal</keyword>
<dbReference type="Pfam" id="PF06439">
    <property type="entry name" value="3keto-disac_hyd"/>
    <property type="match status" value="1"/>
</dbReference>
<sequence>MKLKSIYLAVLFLSLTILNANAQKGWINLFNGKDLKDWNIKIAKHEYKENYANTFRVENGLMKVSYDGYKEFDQQYGHIFYKKPFSAYLLKVTYRFVGDQAKGGEGWATRNSGAMLHCQDPATMLKNQDFPISIEAQILGGDGEHERHTSNVCTPGTLIDYNGKLFTGHCLDSKSKTYAGDQWVTAEFLVLGDSVVKHIIAGEVVLEYTKPQIGGGNVSNFDPKVKIDGKALTSGYISLQSESHPIEFKTVQLYDLEAYMKDKAKLDKVLAKILKE</sequence>
<feature type="chain" id="PRO_5006665390" description="3-keto-alpha-glucoside-1,2-lyase/3-keto-2-hydroxy-glucal hydratase domain-containing protein" evidence="1">
    <location>
        <begin position="23"/>
        <end position="276"/>
    </location>
</feature>
<proteinExistence type="predicted"/>
<dbReference type="Proteomes" id="UP000051950">
    <property type="component" value="Unassembled WGS sequence"/>
</dbReference>
<accession>A0A0T5VLS4</accession>
<feature type="domain" description="3-keto-alpha-glucoside-1,2-lyase/3-keto-2-hydroxy-glucal hydratase" evidence="2">
    <location>
        <begin position="25"/>
        <end position="253"/>
    </location>
</feature>
<feature type="signal peptide" evidence="1">
    <location>
        <begin position="1"/>
        <end position="22"/>
    </location>
</feature>
<organism evidence="3 4">
    <name type="scientific">Pedobacter ginsenosidimutans</name>
    <dbReference type="NCBI Taxonomy" id="687842"/>
    <lineage>
        <taxon>Bacteria</taxon>
        <taxon>Pseudomonadati</taxon>
        <taxon>Bacteroidota</taxon>
        <taxon>Sphingobacteriia</taxon>
        <taxon>Sphingobacteriales</taxon>
        <taxon>Sphingobacteriaceae</taxon>
        <taxon>Pedobacter</taxon>
    </lineage>
</organism>
<reference evidence="3 4" key="1">
    <citation type="submission" date="2015-11" db="EMBL/GenBank/DDBJ databases">
        <title>Sequence of Pedobacter ginsenosidimutans.</title>
        <authorList>
            <person name="Carson E."/>
            <person name="Keyser V."/>
            <person name="Newman J."/>
            <person name="Miller J."/>
        </authorList>
    </citation>
    <scope>NUCLEOTIDE SEQUENCE [LARGE SCALE GENOMIC DNA]</scope>
    <source>
        <strain evidence="3 4">KACC 14530</strain>
    </source>
</reference>
<keyword evidence="4" id="KW-1185">Reference proteome</keyword>
<dbReference type="AlphaFoldDB" id="A0A0T5VLS4"/>
<comment type="caution">
    <text evidence="3">The sequence shown here is derived from an EMBL/GenBank/DDBJ whole genome shotgun (WGS) entry which is preliminary data.</text>
</comment>
<evidence type="ECO:0000313" key="4">
    <source>
        <dbReference type="Proteomes" id="UP000051950"/>
    </source>
</evidence>
<dbReference type="InterPro" id="IPR010496">
    <property type="entry name" value="AL/BT2_dom"/>
</dbReference>
<name>A0A0T5VLS4_9SPHI</name>
<gene>
    <name evidence="3" type="ORF">ASU31_17985</name>
</gene>
<dbReference type="RefSeq" id="WP_057933654.1">
    <property type="nucleotide sequence ID" value="NZ_LMZQ01000014.1"/>
</dbReference>